<dbReference type="PANTHER" id="PTHR33727">
    <property type="entry name" value="OS07G0446900 PROTEIN"/>
    <property type="match status" value="1"/>
</dbReference>
<evidence type="ECO:0000313" key="7">
    <source>
        <dbReference type="Proteomes" id="UP000623129"/>
    </source>
</evidence>
<keyword evidence="7" id="KW-1185">Reference proteome</keyword>
<keyword evidence="2" id="KW-0812">Transmembrane</keyword>
<protein>
    <submittedName>
        <fullName evidence="6">Uncharacterized protein</fullName>
    </submittedName>
</protein>
<accession>A0A833QWB8</accession>
<organism evidence="6 7">
    <name type="scientific">Carex littledalei</name>
    <dbReference type="NCBI Taxonomy" id="544730"/>
    <lineage>
        <taxon>Eukaryota</taxon>
        <taxon>Viridiplantae</taxon>
        <taxon>Streptophyta</taxon>
        <taxon>Embryophyta</taxon>
        <taxon>Tracheophyta</taxon>
        <taxon>Spermatophyta</taxon>
        <taxon>Magnoliopsida</taxon>
        <taxon>Liliopsida</taxon>
        <taxon>Poales</taxon>
        <taxon>Cyperaceae</taxon>
        <taxon>Cyperoideae</taxon>
        <taxon>Cariceae</taxon>
        <taxon>Carex</taxon>
        <taxon>Carex subgen. Euthyceras</taxon>
    </lineage>
</organism>
<evidence type="ECO:0000256" key="2">
    <source>
        <dbReference type="ARBA" id="ARBA00022692"/>
    </source>
</evidence>
<dbReference type="PANTHER" id="PTHR33727:SF5">
    <property type="entry name" value="PROTEIN, PUTATIVE (DUF3317)-RELATED"/>
    <property type="match status" value="1"/>
</dbReference>
<dbReference type="AlphaFoldDB" id="A0A833QWB8"/>
<dbReference type="Proteomes" id="UP000623129">
    <property type="component" value="Unassembled WGS sequence"/>
</dbReference>
<reference evidence="6" key="1">
    <citation type="submission" date="2020-01" db="EMBL/GenBank/DDBJ databases">
        <title>Genome sequence of Kobresia littledalei, the first chromosome-level genome in the family Cyperaceae.</title>
        <authorList>
            <person name="Qu G."/>
        </authorList>
    </citation>
    <scope>NUCLEOTIDE SEQUENCE</scope>
    <source>
        <strain evidence="6">C.B.Clarke</strain>
        <tissue evidence="6">Leaf</tissue>
    </source>
</reference>
<dbReference type="InterPro" id="IPR024512">
    <property type="entry name" value="Ser_palmitoyltrfase_ssu-like"/>
</dbReference>
<comment type="subcellular location">
    <subcellularLocation>
        <location evidence="1">Endoplasmic reticulum membrane</location>
        <topology evidence="1">Multi-pass membrane protein</topology>
    </subcellularLocation>
</comment>
<dbReference type="GO" id="GO:0005789">
    <property type="term" value="C:endoplasmic reticulum membrane"/>
    <property type="evidence" value="ECO:0007669"/>
    <property type="project" value="UniProtKB-SubCell"/>
</dbReference>
<dbReference type="OrthoDB" id="202672at2759"/>
<dbReference type="EMBL" id="SWLB01000015">
    <property type="protein sequence ID" value="KAF3328831.1"/>
    <property type="molecule type" value="Genomic_DNA"/>
</dbReference>
<evidence type="ECO:0000256" key="3">
    <source>
        <dbReference type="ARBA" id="ARBA00022824"/>
    </source>
</evidence>
<evidence type="ECO:0000256" key="4">
    <source>
        <dbReference type="ARBA" id="ARBA00022989"/>
    </source>
</evidence>
<name>A0A833QWB8_9POAL</name>
<gene>
    <name evidence="6" type="ORF">FCM35_KLT05909</name>
</gene>
<dbReference type="Pfam" id="PF11779">
    <property type="entry name" value="SPT_ssu-like"/>
    <property type="match status" value="1"/>
</dbReference>
<evidence type="ECO:0000313" key="6">
    <source>
        <dbReference type="EMBL" id="KAF3328831.1"/>
    </source>
</evidence>
<keyword evidence="5" id="KW-0472">Membrane</keyword>
<keyword evidence="3" id="KW-0256">Endoplasmic reticulum</keyword>
<evidence type="ECO:0000256" key="5">
    <source>
        <dbReference type="ARBA" id="ARBA00023136"/>
    </source>
</evidence>
<keyword evidence="4" id="KW-1133">Transmembrane helix</keyword>
<sequence length="109" mass="12822">MNWVSRKIHLYNVTMGLYMLDWWERYLFNEGIGNKVWDLFQILKQNLLTYWFWSCFGSSATTPPDLPPTCMKSIWKECFIRGLAAIISTSVNGLVKLEFRTSDENILFA</sequence>
<evidence type="ECO:0000256" key="1">
    <source>
        <dbReference type="ARBA" id="ARBA00004477"/>
    </source>
</evidence>
<proteinExistence type="predicted"/>
<comment type="caution">
    <text evidence="6">The sequence shown here is derived from an EMBL/GenBank/DDBJ whole genome shotgun (WGS) entry which is preliminary data.</text>
</comment>